<gene>
    <name evidence="1" type="ORF">SMRZ_LOCUS12210</name>
</gene>
<name>A0A183M836_9TREM</name>
<keyword evidence="2" id="KW-1185">Reference proteome</keyword>
<proteinExistence type="predicted"/>
<evidence type="ECO:0000313" key="2">
    <source>
        <dbReference type="Proteomes" id="UP000277204"/>
    </source>
</evidence>
<dbReference type="AlphaFoldDB" id="A0A183M836"/>
<dbReference type="Proteomes" id="UP000277204">
    <property type="component" value="Unassembled WGS sequence"/>
</dbReference>
<organism evidence="1 2">
    <name type="scientific">Schistosoma margrebowiei</name>
    <dbReference type="NCBI Taxonomy" id="48269"/>
    <lineage>
        <taxon>Eukaryota</taxon>
        <taxon>Metazoa</taxon>
        <taxon>Spiralia</taxon>
        <taxon>Lophotrochozoa</taxon>
        <taxon>Platyhelminthes</taxon>
        <taxon>Trematoda</taxon>
        <taxon>Digenea</taxon>
        <taxon>Strigeidida</taxon>
        <taxon>Schistosomatoidea</taxon>
        <taxon>Schistosomatidae</taxon>
        <taxon>Schistosoma</taxon>
    </lineage>
</organism>
<sequence>MYQLTTTNGPSPRCAKIRNNFNCNSTAILSGNSHLLNFSTDDNFDECLSISNKSPEFKYNLTPQKEVKNYNFQQ</sequence>
<accession>A0A183M836</accession>
<reference evidence="1 2" key="1">
    <citation type="submission" date="2018-11" db="EMBL/GenBank/DDBJ databases">
        <authorList>
            <consortium name="Pathogen Informatics"/>
        </authorList>
    </citation>
    <scope>NUCLEOTIDE SEQUENCE [LARGE SCALE GENOMIC DNA]</scope>
    <source>
        <strain evidence="1 2">Zambia</strain>
    </source>
</reference>
<evidence type="ECO:0000313" key="1">
    <source>
        <dbReference type="EMBL" id="VDO99211.1"/>
    </source>
</evidence>
<protein>
    <submittedName>
        <fullName evidence="1">Uncharacterized protein</fullName>
    </submittedName>
</protein>
<dbReference type="EMBL" id="UZAI01007478">
    <property type="protein sequence ID" value="VDO99211.1"/>
    <property type="molecule type" value="Genomic_DNA"/>
</dbReference>